<protein>
    <submittedName>
        <fullName evidence="1">Uncharacterized protein</fullName>
    </submittedName>
</protein>
<sequence>MHPHVVKTYRPWNADDDHVIAYLTRVWEVMCSSQIDCDGRNFTHVLRTESAIDPLERAGSGRRAQQRPRGSDLQATCEPWGGGGVAAHQINPVCSGGGRTQISVVSPTALSALPGLLCSSSRPFFFRGVSMATIATMAPDNPAQLRVHAPILLIPDLRRIGLALRRIPILQPNLFHITISRGAAVAERMACSPPNKANRIQSSSGLLPDLRKWESCRAEFTRGSPVSPTFAFRRCSGFCVTIGAKRVCLEFGHDFPNILYRVCAPGGGGKKESESLRKILVSSQDGATGNRKRMYNYLVSDKETSSN</sequence>
<proteinExistence type="predicted"/>
<keyword evidence="2" id="KW-1185">Reference proteome</keyword>
<name>A0ABQ9HEV6_9NEOP</name>
<gene>
    <name evidence="1" type="ORF">PR048_014589</name>
</gene>
<dbReference type="EMBL" id="JARBHB010000005">
    <property type="protein sequence ID" value="KAJ8882775.1"/>
    <property type="molecule type" value="Genomic_DNA"/>
</dbReference>
<reference evidence="1 2" key="1">
    <citation type="submission" date="2023-02" db="EMBL/GenBank/DDBJ databases">
        <title>LHISI_Scaffold_Assembly.</title>
        <authorList>
            <person name="Stuart O.P."/>
            <person name="Cleave R."/>
            <person name="Magrath M.J.L."/>
            <person name="Mikheyev A.S."/>
        </authorList>
    </citation>
    <scope>NUCLEOTIDE SEQUENCE [LARGE SCALE GENOMIC DNA]</scope>
    <source>
        <strain evidence="1">Daus_M_001</strain>
        <tissue evidence="1">Leg muscle</tissue>
    </source>
</reference>
<accession>A0ABQ9HEV6</accession>
<evidence type="ECO:0000313" key="1">
    <source>
        <dbReference type="EMBL" id="KAJ8882775.1"/>
    </source>
</evidence>
<dbReference type="Proteomes" id="UP001159363">
    <property type="component" value="Chromosome 4"/>
</dbReference>
<evidence type="ECO:0000313" key="2">
    <source>
        <dbReference type="Proteomes" id="UP001159363"/>
    </source>
</evidence>
<comment type="caution">
    <text evidence="1">The sequence shown here is derived from an EMBL/GenBank/DDBJ whole genome shotgun (WGS) entry which is preliminary data.</text>
</comment>
<organism evidence="1 2">
    <name type="scientific">Dryococelus australis</name>
    <dbReference type="NCBI Taxonomy" id="614101"/>
    <lineage>
        <taxon>Eukaryota</taxon>
        <taxon>Metazoa</taxon>
        <taxon>Ecdysozoa</taxon>
        <taxon>Arthropoda</taxon>
        <taxon>Hexapoda</taxon>
        <taxon>Insecta</taxon>
        <taxon>Pterygota</taxon>
        <taxon>Neoptera</taxon>
        <taxon>Polyneoptera</taxon>
        <taxon>Phasmatodea</taxon>
        <taxon>Verophasmatodea</taxon>
        <taxon>Anareolatae</taxon>
        <taxon>Phasmatidae</taxon>
        <taxon>Eurycanthinae</taxon>
        <taxon>Dryococelus</taxon>
    </lineage>
</organism>